<keyword evidence="3" id="KW-1185">Reference proteome</keyword>
<dbReference type="InterPro" id="IPR047867">
    <property type="entry name" value="Ribosomal_uL22_bac/org-type"/>
</dbReference>
<protein>
    <submittedName>
        <fullName evidence="1">(wild Malaysian banana) hypothetical protein</fullName>
    </submittedName>
</protein>
<dbReference type="AlphaFoldDB" id="A0A804IFZ2"/>
<reference evidence="2" key="2">
    <citation type="submission" date="2021-05" db="UniProtKB">
        <authorList>
            <consortium name="EnsemblPlants"/>
        </authorList>
    </citation>
    <scope>IDENTIFICATION</scope>
    <source>
        <strain evidence="2">subsp. malaccensis</strain>
    </source>
</reference>
<organism evidence="2 3">
    <name type="scientific">Musa acuminata subsp. malaccensis</name>
    <name type="common">Wild banana</name>
    <name type="synonym">Musa malaccensis</name>
    <dbReference type="NCBI Taxonomy" id="214687"/>
    <lineage>
        <taxon>Eukaryota</taxon>
        <taxon>Viridiplantae</taxon>
        <taxon>Streptophyta</taxon>
        <taxon>Embryophyta</taxon>
        <taxon>Tracheophyta</taxon>
        <taxon>Spermatophyta</taxon>
        <taxon>Magnoliopsida</taxon>
        <taxon>Liliopsida</taxon>
        <taxon>Zingiberales</taxon>
        <taxon>Musaceae</taxon>
        <taxon>Musa</taxon>
    </lineage>
</organism>
<dbReference type="GO" id="GO:0003735">
    <property type="term" value="F:structural constituent of ribosome"/>
    <property type="evidence" value="ECO:0007669"/>
    <property type="project" value="InterPro"/>
</dbReference>
<dbReference type="Gene3D" id="3.90.470.10">
    <property type="entry name" value="Ribosomal protein L22/L17"/>
    <property type="match status" value="1"/>
</dbReference>
<gene>
    <name evidence="1" type="ORF">GSMUA_193650.1</name>
</gene>
<dbReference type="Proteomes" id="UP000012960">
    <property type="component" value="Unplaced"/>
</dbReference>
<dbReference type="PANTHER" id="PTHR13501:SF8">
    <property type="entry name" value="LARGE RIBOSOMAL SUBUNIT PROTEIN UL22M"/>
    <property type="match status" value="1"/>
</dbReference>
<proteinExistence type="predicted"/>
<evidence type="ECO:0000313" key="2">
    <source>
        <dbReference type="EnsemblPlants" id="Ma03_p24920.1"/>
    </source>
</evidence>
<dbReference type="InParanoid" id="A0A804IFZ2"/>
<dbReference type="GO" id="GO:0006412">
    <property type="term" value="P:translation"/>
    <property type="evidence" value="ECO:0007669"/>
    <property type="project" value="InterPro"/>
</dbReference>
<sequence length="40" mass="4469">MLVKDVLLQLQATIRRAAETIYQVIHSAHANATHNLIIMA</sequence>
<evidence type="ECO:0000313" key="1">
    <source>
        <dbReference type="EMBL" id="CAG1851202.1"/>
    </source>
</evidence>
<dbReference type="GO" id="GO:0015934">
    <property type="term" value="C:large ribosomal subunit"/>
    <property type="evidence" value="ECO:0007669"/>
    <property type="project" value="InterPro"/>
</dbReference>
<dbReference type="EnsemblPlants" id="Ma03_t24920.1">
    <property type="protein sequence ID" value="Ma03_p24920.1"/>
    <property type="gene ID" value="Ma03_g24920"/>
</dbReference>
<name>A0A804IFZ2_MUSAM</name>
<dbReference type="Gramene" id="Ma03_t24920.1">
    <property type="protein sequence ID" value="Ma03_p24920.1"/>
    <property type="gene ID" value="Ma03_g24920"/>
</dbReference>
<evidence type="ECO:0000313" key="3">
    <source>
        <dbReference type="Proteomes" id="UP000012960"/>
    </source>
</evidence>
<dbReference type="PANTHER" id="PTHR13501">
    <property type="entry name" value="CHLOROPLAST 50S RIBOSOMAL PROTEIN L22-RELATED"/>
    <property type="match status" value="1"/>
</dbReference>
<reference evidence="1" key="1">
    <citation type="submission" date="2021-03" db="EMBL/GenBank/DDBJ databases">
        <authorList>
            <consortium name="Genoscope - CEA"/>
            <person name="William W."/>
        </authorList>
    </citation>
    <scope>NUCLEOTIDE SEQUENCE</scope>
    <source>
        <strain evidence="1">Doubled-haploid Pahang</strain>
    </source>
</reference>
<dbReference type="EMBL" id="HG996468">
    <property type="protein sequence ID" value="CAG1851202.1"/>
    <property type="molecule type" value="Genomic_DNA"/>
</dbReference>
<dbReference type="SUPFAM" id="SSF54843">
    <property type="entry name" value="Ribosomal protein L22"/>
    <property type="match status" value="1"/>
</dbReference>
<accession>A0A804IFZ2</accession>
<dbReference type="InterPro" id="IPR036394">
    <property type="entry name" value="Ribosomal_uL22_sf"/>
</dbReference>